<evidence type="ECO:0000313" key="2">
    <source>
        <dbReference type="Proteomes" id="UP000237105"/>
    </source>
</evidence>
<reference evidence="2" key="1">
    <citation type="submission" date="2016-06" db="EMBL/GenBank/DDBJ databases">
        <title>Parallel loss of symbiosis genes in relatives of nitrogen-fixing non-legume Parasponia.</title>
        <authorList>
            <person name="Van Velzen R."/>
            <person name="Holmer R."/>
            <person name="Bu F."/>
            <person name="Rutten L."/>
            <person name="Van Zeijl A."/>
            <person name="Liu W."/>
            <person name="Santuari L."/>
            <person name="Cao Q."/>
            <person name="Sharma T."/>
            <person name="Shen D."/>
            <person name="Roswanjaya Y."/>
            <person name="Wardhani T."/>
            <person name="Kalhor M.S."/>
            <person name="Jansen J."/>
            <person name="Van den Hoogen J."/>
            <person name="Gungor B."/>
            <person name="Hartog M."/>
            <person name="Hontelez J."/>
            <person name="Verver J."/>
            <person name="Yang W.-C."/>
            <person name="Schijlen E."/>
            <person name="Repin R."/>
            <person name="Schilthuizen M."/>
            <person name="Schranz E."/>
            <person name="Heidstra R."/>
            <person name="Miyata K."/>
            <person name="Fedorova E."/>
            <person name="Kohlen W."/>
            <person name="Bisseling T."/>
            <person name="Smit S."/>
            <person name="Geurts R."/>
        </authorList>
    </citation>
    <scope>NUCLEOTIDE SEQUENCE [LARGE SCALE GENOMIC DNA]</scope>
    <source>
        <strain evidence="2">cv. WU1-14</strain>
    </source>
</reference>
<dbReference type="EMBL" id="JXTB01000055">
    <property type="protein sequence ID" value="PON69545.1"/>
    <property type="molecule type" value="Genomic_DNA"/>
</dbReference>
<gene>
    <name evidence="1" type="ORF">PanWU01x14_086680</name>
</gene>
<keyword evidence="2" id="KW-1185">Reference proteome</keyword>
<dbReference type="Proteomes" id="UP000237105">
    <property type="component" value="Unassembled WGS sequence"/>
</dbReference>
<evidence type="ECO:0000313" key="1">
    <source>
        <dbReference type="EMBL" id="PON69545.1"/>
    </source>
</evidence>
<protein>
    <submittedName>
        <fullName evidence="1">Uncharacterized protein</fullName>
    </submittedName>
</protein>
<dbReference type="OrthoDB" id="1929473at2759"/>
<name>A0A2P5D8E0_PARAD</name>
<accession>A0A2P5D8E0</accession>
<dbReference type="STRING" id="3476.A0A2P5D8E0"/>
<dbReference type="AlphaFoldDB" id="A0A2P5D8E0"/>
<organism evidence="1 2">
    <name type="scientific">Parasponia andersonii</name>
    <name type="common">Sponia andersonii</name>
    <dbReference type="NCBI Taxonomy" id="3476"/>
    <lineage>
        <taxon>Eukaryota</taxon>
        <taxon>Viridiplantae</taxon>
        <taxon>Streptophyta</taxon>
        <taxon>Embryophyta</taxon>
        <taxon>Tracheophyta</taxon>
        <taxon>Spermatophyta</taxon>
        <taxon>Magnoliopsida</taxon>
        <taxon>eudicotyledons</taxon>
        <taxon>Gunneridae</taxon>
        <taxon>Pentapetalae</taxon>
        <taxon>rosids</taxon>
        <taxon>fabids</taxon>
        <taxon>Rosales</taxon>
        <taxon>Cannabaceae</taxon>
        <taxon>Parasponia</taxon>
    </lineage>
</organism>
<sequence>MGFRDLLAFNQALLAKEAWNLVNNPQTLASRILQNKYFRGRDFIQAQKNGNSSSIWQSISWGHETLSLGLRWKVKVGFGSGRMVNVFKDLWLPQPSFFKSITATNPLVISLSVADLMLEPGL</sequence>
<proteinExistence type="predicted"/>
<comment type="caution">
    <text evidence="1">The sequence shown here is derived from an EMBL/GenBank/DDBJ whole genome shotgun (WGS) entry which is preliminary data.</text>
</comment>